<evidence type="ECO:0000313" key="7">
    <source>
        <dbReference type="WBParaSite" id="jg3871"/>
    </source>
</evidence>
<dbReference type="AlphaFoldDB" id="A0A915ECL4"/>
<dbReference type="GO" id="GO:0016020">
    <property type="term" value="C:membrane"/>
    <property type="evidence" value="ECO:0007669"/>
    <property type="project" value="UniProtKB-SubCell"/>
</dbReference>
<keyword evidence="6" id="KW-1185">Reference proteome</keyword>
<sequence>MVQAAAKERISLTDESFNFTNTCKDIRSRGFYPQRPLTKSEADFPLAFASIVYMDYIQIEMMFRVIYAPQNSYCYVLDSKASPIFKKRMRNLADCFSNVVVPKEEFSVESNGKNTSNAHLACMKALQKLKWKYVMLFQNHDVPLRTNAELVEIFKIFNGSNDVSTFTPSGGTLNNNANRTFAALHLYRNESINQIREDGKLLELVPTKSLIGVALSYAMVDFLLNELNVTGFAQQLEQGVNYGMDENFLSTLNSNDVLGAPGGFTRACLERGFSVGAISRFVVWSWESGCSSRHYRHNVCIFGVEDLLMLTKQKMLFANKMMLSFDFGAITCWLEHIYNRTYSGHMHPSTLDTNFYKQLPVVRYGQLKARLNAGERVNFYTFNCSQSFKNS</sequence>
<dbReference type="InterPro" id="IPR003406">
    <property type="entry name" value="Glyco_trans_14"/>
</dbReference>
<dbReference type="Proteomes" id="UP000887574">
    <property type="component" value="Unplaced"/>
</dbReference>
<evidence type="ECO:0000256" key="2">
    <source>
        <dbReference type="ARBA" id="ARBA00022676"/>
    </source>
</evidence>
<keyword evidence="2" id="KW-0328">Glycosyltransferase</keyword>
<dbReference type="Pfam" id="PF02485">
    <property type="entry name" value="Branch"/>
    <property type="match status" value="1"/>
</dbReference>
<evidence type="ECO:0000256" key="4">
    <source>
        <dbReference type="ARBA" id="ARBA00023136"/>
    </source>
</evidence>
<evidence type="ECO:0000256" key="5">
    <source>
        <dbReference type="ARBA" id="ARBA00023180"/>
    </source>
</evidence>
<keyword evidence="5" id="KW-0325">Glycoprotein</keyword>
<protein>
    <submittedName>
        <fullName evidence="7">Uncharacterized protein</fullName>
    </submittedName>
</protein>
<reference evidence="7" key="1">
    <citation type="submission" date="2022-11" db="UniProtKB">
        <authorList>
            <consortium name="WormBaseParasite"/>
        </authorList>
    </citation>
    <scope>IDENTIFICATION</scope>
</reference>
<organism evidence="6 7">
    <name type="scientific">Ditylenchus dipsaci</name>
    <dbReference type="NCBI Taxonomy" id="166011"/>
    <lineage>
        <taxon>Eukaryota</taxon>
        <taxon>Metazoa</taxon>
        <taxon>Ecdysozoa</taxon>
        <taxon>Nematoda</taxon>
        <taxon>Chromadorea</taxon>
        <taxon>Rhabditida</taxon>
        <taxon>Tylenchina</taxon>
        <taxon>Tylenchomorpha</taxon>
        <taxon>Sphaerularioidea</taxon>
        <taxon>Anguinidae</taxon>
        <taxon>Anguininae</taxon>
        <taxon>Ditylenchus</taxon>
    </lineage>
</organism>
<dbReference type="WBParaSite" id="jg3871">
    <property type="protein sequence ID" value="jg3871"/>
    <property type="gene ID" value="jg3871"/>
</dbReference>
<evidence type="ECO:0000256" key="3">
    <source>
        <dbReference type="ARBA" id="ARBA00022679"/>
    </source>
</evidence>
<name>A0A915ECL4_9BILA</name>
<dbReference type="PANTHER" id="PTHR46671:SF7">
    <property type="entry name" value="CORE-2_I-BRANCHING ENZYME"/>
    <property type="match status" value="1"/>
</dbReference>
<accession>A0A915ECL4</accession>
<dbReference type="GO" id="GO:0016757">
    <property type="term" value="F:glycosyltransferase activity"/>
    <property type="evidence" value="ECO:0007669"/>
    <property type="project" value="UniProtKB-KW"/>
</dbReference>
<evidence type="ECO:0000313" key="6">
    <source>
        <dbReference type="Proteomes" id="UP000887574"/>
    </source>
</evidence>
<keyword evidence="4" id="KW-0472">Membrane</keyword>
<proteinExistence type="predicted"/>
<evidence type="ECO:0000256" key="1">
    <source>
        <dbReference type="ARBA" id="ARBA00004606"/>
    </source>
</evidence>
<comment type="subcellular location">
    <subcellularLocation>
        <location evidence="1">Membrane</location>
        <topology evidence="1">Single-pass type II membrane protein</topology>
    </subcellularLocation>
</comment>
<keyword evidence="3" id="KW-0808">Transferase</keyword>
<dbReference type="PANTHER" id="PTHR46671">
    <property type="entry name" value="PROTEIN CBG11221"/>
    <property type="match status" value="1"/>
</dbReference>